<comment type="similarity">
    <text evidence="1 3">Belongs to the eukaryotic ribosomal protein eL8 family.</text>
</comment>
<sequence length="226" mass="24803">MGKDKVEKSDKKSKKEKRSDVDGIKKSKKEKKSKLNPANVTAALEEISKSLEPVTAPIALEKDTDYNIEQDAPPLQVEVSLVPFANPLADEKITKKVLRSVKKASKNKTLKRGVKEVVKALRKSPQGVGITSANCVVILAADISPMDVISHIPILCEDHNIPYIFVASRAELGSASNTKRPTSVVMVTETRVGSKKTEAIEGSEEFGEVFKQLIKIVEKESRNVRI</sequence>
<comment type="function">
    <text evidence="3">Common component of the spliceosome and rRNA processing machinery.</text>
</comment>
<name>A0A420IGK3_9PEZI</name>
<evidence type="ECO:0000256" key="1">
    <source>
        <dbReference type="ARBA" id="ARBA00007337"/>
    </source>
</evidence>
<comment type="caution">
    <text evidence="6">The sequence shown here is derived from an EMBL/GenBank/DDBJ whole genome shotgun (WGS) entry which is preliminary data.</text>
</comment>
<evidence type="ECO:0000256" key="4">
    <source>
        <dbReference type="SAM" id="MobiDB-lite"/>
    </source>
</evidence>
<dbReference type="InterPro" id="IPR029064">
    <property type="entry name" value="Ribosomal_eL30-like_sf"/>
</dbReference>
<dbReference type="EMBL" id="MCBS01024335">
    <property type="protein sequence ID" value="RKF73643.1"/>
    <property type="molecule type" value="Genomic_DNA"/>
</dbReference>
<dbReference type="AlphaFoldDB" id="A0A420IGK3"/>
<dbReference type="PRINTS" id="PR00883">
    <property type="entry name" value="NUCLEARHMG"/>
</dbReference>
<gene>
    <name evidence="6" type="ORF">GcM1_243104</name>
</gene>
<dbReference type="PANTHER" id="PTHR23105">
    <property type="entry name" value="RIBOSOMAL PROTEIN L7AE FAMILY MEMBER"/>
    <property type="match status" value="1"/>
</dbReference>
<dbReference type="InterPro" id="IPR004038">
    <property type="entry name" value="Ribosomal_eL8/eL30/eS12/Gad45"/>
</dbReference>
<dbReference type="PROSITE" id="PS01082">
    <property type="entry name" value="RIBOSOMAL_L7AE"/>
    <property type="match status" value="1"/>
</dbReference>
<dbReference type="GO" id="GO:0031429">
    <property type="term" value="C:box H/ACA snoRNP complex"/>
    <property type="evidence" value="ECO:0007669"/>
    <property type="project" value="UniProtKB-UniRule"/>
</dbReference>
<dbReference type="GO" id="GO:0042254">
    <property type="term" value="P:ribosome biogenesis"/>
    <property type="evidence" value="ECO:0007669"/>
    <property type="project" value="InterPro"/>
</dbReference>
<proteinExistence type="inferred from homology"/>
<feature type="region of interest" description="Disordered" evidence="4">
    <location>
        <begin position="1"/>
        <end position="37"/>
    </location>
</feature>
<dbReference type="Gene3D" id="3.30.1330.30">
    <property type="match status" value="1"/>
</dbReference>
<dbReference type="InterPro" id="IPR004037">
    <property type="entry name" value="Ribosomal_eL8-like_CS"/>
</dbReference>
<dbReference type="InterPro" id="IPR002415">
    <property type="entry name" value="H/ACA_rnp_Nhp2-like"/>
</dbReference>
<feature type="domain" description="Ribosomal protein eL8/eL30/eS12/Gadd45" evidence="5">
    <location>
        <begin position="96"/>
        <end position="190"/>
    </location>
</feature>
<evidence type="ECO:0000313" key="7">
    <source>
        <dbReference type="Proteomes" id="UP000285326"/>
    </source>
</evidence>
<dbReference type="GO" id="GO:0000398">
    <property type="term" value="P:mRNA splicing, via spliceosome"/>
    <property type="evidence" value="ECO:0007669"/>
    <property type="project" value="UniProtKB-UniRule"/>
</dbReference>
<evidence type="ECO:0000259" key="5">
    <source>
        <dbReference type="Pfam" id="PF01248"/>
    </source>
</evidence>
<dbReference type="Proteomes" id="UP000285326">
    <property type="component" value="Unassembled WGS sequence"/>
</dbReference>
<dbReference type="Pfam" id="PF01248">
    <property type="entry name" value="Ribosomal_L7Ae"/>
    <property type="match status" value="1"/>
</dbReference>
<dbReference type="FunFam" id="3.30.1330.30:FF:000027">
    <property type="entry name" value="H/ACA ribonucleoprotein complex subunit 2"/>
    <property type="match status" value="1"/>
</dbReference>
<keyword evidence="3" id="KW-0539">Nucleus</keyword>
<keyword evidence="3 6" id="KW-0687">Ribonucleoprotein</keyword>
<comment type="function">
    <text evidence="3">Required for ribosome biogenesis. Part of a complex which catalyzes pseudouridylation of rRNA. This involves the isomerization of uridine such that the ribose is subsequently attached to C5, instead of the normal N1. Pseudouridine ('psi') residues may serve to stabilize the conformation of rRNAs.</text>
</comment>
<evidence type="ECO:0000256" key="2">
    <source>
        <dbReference type="ARBA" id="ARBA00022884"/>
    </source>
</evidence>
<comment type="subcellular location">
    <subcellularLocation>
        <location evidence="3">Nucleus</location>
        <location evidence="3">Nucleolus</location>
    </subcellularLocation>
</comment>
<dbReference type="SUPFAM" id="SSF55315">
    <property type="entry name" value="L30e-like"/>
    <property type="match status" value="1"/>
</dbReference>
<protein>
    <recommendedName>
        <fullName evidence="3">H/ACA ribonucleoprotein complex subunit 2</fullName>
    </recommendedName>
    <alternativeName>
        <fullName evidence="3">Nucleolar protein family A member 2</fullName>
    </alternativeName>
</protein>
<feature type="compositionally biased region" description="Basic and acidic residues" evidence="4">
    <location>
        <begin position="1"/>
        <end position="10"/>
    </location>
</feature>
<organism evidence="6 7">
    <name type="scientific">Golovinomyces cichoracearum</name>
    <dbReference type="NCBI Taxonomy" id="62708"/>
    <lineage>
        <taxon>Eukaryota</taxon>
        <taxon>Fungi</taxon>
        <taxon>Dikarya</taxon>
        <taxon>Ascomycota</taxon>
        <taxon>Pezizomycotina</taxon>
        <taxon>Leotiomycetes</taxon>
        <taxon>Erysiphales</taxon>
        <taxon>Erysiphaceae</taxon>
        <taxon>Golovinomyces</taxon>
    </lineage>
</organism>
<accession>A0A420IGK3</accession>
<dbReference type="InterPro" id="IPR050257">
    <property type="entry name" value="eL8/uL1-like"/>
</dbReference>
<keyword evidence="2 3" id="KW-0694">RNA-binding</keyword>
<dbReference type="GO" id="GO:0031120">
    <property type="term" value="P:snRNA pseudouridine synthesis"/>
    <property type="evidence" value="ECO:0007669"/>
    <property type="project" value="UniProtKB-UniRule"/>
</dbReference>
<evidence type="ECO:0000313" key="6">
    <source>
        <dbReference type="EMBL" id="RKF73643.1"/>
    </source>
</evidence>
<evidence type="ECO:0000256" key="3">
    <source>
        <dbReference type="RuleBase" id="RU366039"/>
    </source>
</evidence>
<reference evidence="6 7" key="1">
    <citation type="journal article" date="2018" name="BMC Genomics">
        <title>Comparative genome analyses reveal sequence features reflecting distinct modes of host-adaptation between dicot and monocot powdery mildew.</title>
        <authorList>
            <person name="Wu Y."/>
            <person name="Ma X."/>
            <person name="Pan Z."/>
            <person name="Kale S.D."/>
            <person name="Song Y."/>
            <person name="King H."/>
            <person name="Zhang Q."/>
            <person name="Presley C."/>
            <person name="Deng X."/>
            <person name="Wei C.I."/>
            <person name="Xiao S."/>
        </authorList>
    </citation>
    <scope>NUCLEOTIDE SEQUENCE [LARGE SCALE GENOMIC DNA]</scope>
    <source>
        <strain evidence="6">UMSG1</strain>
    </source>
</reference>
<dbReference type="GO" id="GO:0003723">
    <property type="term" value="F:RNA binding"/>
    <property type="evidence" value="ECO:0007669"/>
    <property type="project" value="UniProtKB-UniRule"/>
</dbReference>